<keyword evidence="3" id="KW-1185">Reference proteome</keyword>
<gene>
    <name evidence="2" type="ORF">SMD44_02923</name>
</gene>
<organism evidence="2 3">
    <name type="scientific">Streptomyces alboflavus</name>
    <dbReference type="NCBI Taxonomy" id="67267"/>
    <lineage>
        <taxon>Bacteria</taxon>
        <taxon>Bacillati</taxon>
        <taxon>Actinomycetota</taxon>
        <taxon>Actinomycetes</taxon>
        <taxon>Kitasatosporales</taxon>
        <taxon>Streptomycetaceae</taxon>
        <taxon>Streptomyces</taxon>
    </lineage>
</organism>
<evidence type="ECO:0008006" key="4">
    <source>
        <dbReference type="Google" id="ProtNLM"/>
    </source>
</evidence>
<evidence type="ECO:0000313" key="3">
    <source>
        <dbReference type="Proteomes" id="UP000195880"/>
    </source>
</evidence>
<dbReference type="OrthoDB" id="9814116at2"/>
<name>A0A1Z1WAN3_9ACTN</name>
<sequence>MFDDLSAPFALAAALAFFVLYFLPALLAFWRDAENRWLVLVVNVLFGASVLGWFFALYLATRKPKVPHGARAGSVG</sequence>
<feature type="transmembrane region" description="Helical" evidence="1">
    <location>
        <begin position="6"/>
        <end position="30"/>
    </location>
</feature>
<keyword evidence="1" id="KW-0472">Membrane</keyword>
<dbReference type="EMBL" id="CP021748">
    <property type="protein sequence ID" value="ARX83501.1"/>
    <property type="molecule type" value="Genomic_DNA"/>
</dbReference>
<dbReference type="RefSeq" id="WP_033264812.1">
    <property type="nucleotide sequence ID" value="NZ_CP021748.1"/>
</dbReference>
<reference evidence="2 3" key="1">
    <citation type="submission" date="2017-05" db="EMBL/GenBank/DDBJ databases">
        <title>Streptomyces alboflavus Genome sequencing and assembly.</title>
        <authorList>
            <person name="Wang Y."/>
            <person name="Du B."/>
            <person name="Ding Y."/>
            <person name="Liu H."/>
            <person name="Hou Q."/>
            <person name="Liu K."/>
            <person name="Wang C."/>
            <person name="Yao L."/>
        </authorList>
    </citation>
    <scope>NUCLEOTIDE SEQUENCE [LARGE SCALE GENOMIC DNA]</scope>
    <source>
        <strain evidence="2 3">MDJK44</strain>
    </source>
</reference>
<keyword evidence="1" id="KW-0812">Transmembrane</keyword>
<feature type="transmembrane region" description="Helical" evidence="1">
    <location>
        <begin position="37"/>
        <end position="60"/>
    </location>
</feature>
<dbReference type="AlphaFoldDB" id="A0A1Z1WAN3"/>
<dbReference type="InterPro" id="IPR016410">
    <property type="entry name" value="Phage_imm"/>
</dbReference>
<evidence type="ECO:0000256" key="1">
    <source>
        <dbReference type="SAM" id="Phobius"/>
    </source>
</evidence>
<accession>A0A1Z1WAN3</accession>
<dbReference type="KEGG" id="salf:SMD44_02923"/>
<dbReference type="Pfam" id="PF14373">
    <property type="entry name" value="Imm_superinfect"/>
    <property type="match status" value="1"/>
</dbReference>
<proteinExistence type="predicted"/>
<protein>
    <recommendedName>
        <fullName evidence="4">Superinfection immunity protein</fullName>
    </recommendedName>
</protein>
<evidence type="ECO:0000313" key="2">
    <source>
        <dbReference type="EMBL" id="ARX83501.1"/>
    </source>
</evidence>
<keyword evidence="1" id="KW-1133">Transmembrane helix</keyword>
<dbReference type="Proteomes" id="UP000195880">
    <property type="component" value="Chromosome"/>
</dbReference>
<dbReference type="eggNOG" id="ENOG5031WEN">
    <property type="taxonomic scope" value="Bacteria"/>
</dbReference>